<feature type="domain" description="C2H2-type" evidence="1">
    <location>
        <begin position="32"/>
        <end position="53"/>
    </location>
</feature>
<keyword evidence="3" id="KW-1185">Reference proteome</keyword>
<accession>A0A9P8FIG0</accession>
<dbReference type="PROSITE" id="PS00028">
    <property type="entry name" value="ZINC_FINGER_C2H2_1"/>
    <property type="match status" value="1"/>
</dbReference>
<evidence type="ECO:0000313" key="2">
    <source>
        <dbReference type="EMBL" id="KAG9973516.1"/>
    </source>
</evidence>
<dbReference type="InterPro" id="IPR013087">
    <property type="entry name" value="Znf_C2H2_type"/>
</dbReference>
<dbReference type="Proteomes" id="UP000729357">
    <property type="component" value="Unassembled WGS sequence"/>
</dbReference>
<reference evidence="2" key="1">
    <citation type="journal article" date="2021" name="J Fungi (Basel)">
        <title>Virulence traits and population genomics of the black yeast Aureobasidium melanogenum.</title>
        <authorList>
            <person name="Cernosa A."/>
            <person name="Sun X."/>
            <person name="Gostincar C."/>
            <person name="Fang C."/>
            <person name="Gunde-Cimerman N."/>
            <person name="Song Z."/>
        </authorList>
    </citation>
    <scope>NUCLEOTIDE SEQUENCE</scope>
    <source>
        <strain evidence="2">EXF-9298</strain>
    </source>
</reference>
<feature type="non-terminal residue" evidence="2">
    <location>
        <position position="163"/>
    </location>
</feature>
<sequence>MTDHWSGTNNTFPLPSISTSTPMPSPISSYPCFFCDNAFYNIQELASHLITSHGPNLHSALCPRAADDSLRTSVAAFLNDYAASGAAFVSLCDCFPGHPAHTQTTTPSTTDILNWLETTSPNTSAYASSMLASSSPCTFIWPSTQPANATADDHYTPFYTNTS</sequence>
<proteinExistence type="predicted"/>
<name>A0A9P8FIG0_AURME</name>
<reference evidence="2" key="2">
    <citation type="submission" date="2021-08" db="EMBL/GenBank/DDBJ databases">
        <authorList>
            <person name="Gostincar C."/>
            <person name="Sun X."/>
            <person name="Song Z."/>
            <person name="Gunde-Cimerman N."/>
        </authorList>
    </citation>
    <scope>NUCLEOTIDE SEQUENCE</scope>
    <source>
        <strain evidence="2">EXF-9298</strain>
    </source>
</reference>
<evidence type="ECO:0000313" key="3">
    <source>
        <dbReference type="Proteomes" id="UP000729357"/>
    </source>
</evidence>
<organism evidence="2 3">
    <name type="scientific">Aureobasidium melanogenum</name>
    <name type="common">Aureobasidium pullulans var. melanogenum</name>
    <dbReference type="NCBI Taxonomy" id="46634"/>
    <lineage>
        <taxon>Eukaryota</taxon>
        <taxon>Fungi</taxon>
        <taxon>Dikarya</taxon>
        <taxon>Ascomycota</taxon>
        <taxon>Pezizomycotina</taxon>
        <taxon>Dothideomycetes</taxon>
        <taxon>Dothideomycetidae</taxon>
        <taxon>Dothideales</taxon>
        <taxon>Saccotheciaceae</taxon>
        <taxon>Aureobasidium</taxon>
    </lineage>
</organism>
<gene>
    <name evidence="2" type="ORF">KCU98_g12584</name>
</gene>
<protein>
    <recommendedName>
        <fullName evidence="1">C2H2-type domain-containing protein</fullName>
    </recommendedName>
</protein>
<dbReference type="AlphaFoldDB" id="A0A9P8FIG0"/>
<dbReference type="EMBL" id="JAHFXS010002186">
    <property type="protein sequence ID" value="KAG9973516.1"/>
    <property type="molecule type" value="Genomic_DNA"/>
</dbReference>
<evidence type="ECO:0000259" key="1">
    <source>
        <dbReference type="PROSITE" id="PS00028"/>
    </source>
</evidence>
<comment type="caution">
    <text evidence="2">The sequence shown here is derived from an EMBL/GenBank/DDBJ whole genome shotgun (WGS) entry which is preliminary data.</text>
</comment>